<sequence>MHTDPPENASETLLQKTWAVERFAGQPVPEPWSGVDWDATPG</sequence>
<name>A0A239FAP8_9ACTN</name>
<dbReference type="AlphaFoldDB" id="A0A239FAP8"/>
<proteinExistence type="predicted"/>
<organism evidence="1 2">
    <name type="scientific">Geodermatophilus saharensis</name>
    <dbReference type="NCBI Taxonomy" id="1137994"/>
    <lineage>
        <taxon>Bacteria</taxon>
        <taxon>Bacillati</taxon>
        <taxon>Actinomycetota</taxon>
        <taxon>Actinomycetes</taxon>
        <taxon>Geodermatophilales</taxon>
        <taxon>Geodermatophilaceae</taxon>
        <taxon>Geodermatophilus</taxon>
    </lineage>
</organism>
<reference evidence="2" key="1">
    <citation type="submission" date="2017-06" db="EMBL/GenBank/DDBJ databases">
        <authorList>
            <person name="Varghese N."/>
            <person name="Submissions S."/>
        </authorList>
    </citation>
    <scope>NUCLEOTIDE SEQUENCE [LARGE SCALE GENOMIC DNA]</scope>
    <source>
        <strain evidence="2">DSM 45423</strain>
    </source>
</reference>
<dbReference type="RefSeq" id="WP_281252240.1">
    <property type="nucleotide sequence ID" value="NZ_FZOH01000005.1"/>
</dbReference>
<gene>
    <name evidence="1" type="ORF">SAMN04488107_2898</name>
</gene>
<keyword evidence="2" id="KW-1185">Reference proteome</keyword>
<dbReference type="EMBL" id="FZOH01000005">
    <property type="protein sequence ID" value="SNS53232.1"/>
    <property type="molecule type" value="Genomic_DNA"/>
</dbReference>
<evidence type="ECO:0000313" key="1">
    <source>
        <dbReference type="EMBL" id="SNS53232.1"/>
    </source>
</evidence>
<accession>A0A239FAP8</accession>
<evidence type="ECO:0000313" key="2">
    <source>
        <dbReference type="Proteomes" id="UP000198386"/>
    </source>
</evidence>
<dbReference type="Proteomes" id="UP000198386">
    <property type="component" value="Unassembled WGS sequence"/>
</dbReference>
<protein>
    <submittedName>
        <fullName evidence="1">Uncharacterized protein</fullName>
    </submittedName>
</protein>